<keyword evidence="1" id="KW-0547">Nucleotide-binding</keyword>
<sequence>MSDPTPELPETDKPKAPGSPEEITRKLEDFIKNTLGGQVLFTRVESPGGRPMPEGDEKPAAAARPDPGRVFEFNYRPADIKAHLDRFVIRQDEAKKVLATAVCDHYHHARMLRDDRESNSGGTKLEFSKQNVIIIGPTGVGKTYLVKHIADLIGVPFVKADATKFSETGYVGADVDDLVRDLVAKANGDIELAEHGIIYLDEIDKLSSGPERLGRDVSGRGVQTTLLKLMEETEVALYAPNDIRSQMQMMFDTRKGRTGREVVNTRNILFIVSGAFGGLEKIIEKRTNRKSIGFVSAEAKNTAPEHLFREARTKDFIDYGFEAEFIGRLPVRVVCDPLSADDMFQIMKNSEGSLIRQYEREFAAYGVKAVFKDDALREIAGRAEEEKTGARGLVTAWEQVLRDFKFEMPSLGLPELQIDGALVREPEQTLARCRAEAASQFRVLGAAHAGEVRAFAERFQREHGFTLDFDDEAIAAVAARAQREGMHVEAMCMKLFKDYPFGLKLVTRSTGDTRFAITPEAVASPDRYVSELVVNACRSRPSPPASNIIDLTPDSPAHES</sequence>
<dbReference type="InterPro" id="IPR003593">
    <property type="entry name" value="AAA+_ATPase"/>
</dbReference>
<dbReference type="InterPro" id="IPR050052">
    <property type="entry name" value="ATP-dep_Clp_protease_ClpX"/>
</dbReference>
<dbReference type="SMART" id="SM01086">
    <property type="entry name" value="ClpB_D2-small"/>
    <property type="match status" value="1"/>
</dbReference>
<dbReference type="SUPFAM" id="SSF52540">
    <property type="entry name" value="P-loop containing nucleoside triphosphate hydrolases"/>
    <property type="match status" value="1"/>
</dbReference>
<dbReference type="InterPro" id="IPR019489">
    <property type="entry name" value="Clp_ATPase_C"/>
</dbReference>
<dbReference type="RefSeq" id="WP_377162306.1">
    <property type="nucleotide sequence ID" value="NZ_JBHSMQ010000001.1"/>
</dbReference>
<evidence type="ECO:0000259" key="6">
    <source>
        <dbReference type="SMART" id="SM01086"/>
    </source>
</evidence>
<dbReference type="InterPro" id="IPR003959">
    <property type="entry name" value="ATPase_AAA_core"/>
</dbReference>
<evidence type="ECO:0000256" key="3">
    <source>
        <dbReference type="ARBA" id="ARBA00023186"/>
    </source>
</evidence>
<dbReference type="SMART" id="SM00382">
    <property type="entry name" value="AAA"/>
    <property type="match status" value="1"/>
</dbReference>
<feature type="region of interest" description="Disordered" evidence="4">
    <location>
        <begin position="1"/>
        <end position="24"/>
    </location>
</feature>
<feature type="domain" description="Clp ATPase C-terminal" evidence="6">
    <location>
        <begin position="338"/>
        <end position="430"/>
    </location>
</feature>
<dbReference type="PANTHER" id="PTHR48102:SF7">
    <property type="entry name" value="ATP-DEPENDENT CLP PROTEASE ATP-BINDING SUBUNIT CLPX-LIKE, MITOCHONDRIAL"/>
    <property type="match status" value="1"/>
</dbReference>
<dbReference type="PANTHER" id="PTHR48102">
    <property type="entry name" value="ATP-DEPENDENT CLP PROTEASE ATP-BINDING SUBUNIT CLPX-LIKE, MITOCHONDRIAL-RELATED"/>
    <property type="match status" value="1"/>
</dbReference>
<evidence type="ECO:0000313" key="8">
    <source>
        <dbReference type="Proteomes" id="UP001596052"/>
    </source>
</evidence>
<dbReference type="Proteomes" id="UP001596052">
    <property type="component" value="Unassembled WGS sequence"/>
</dbReference>
<keyword evidence="8" id="KW-1185">Reference proteome</keyword>
<dbReference type="Gene3D" id="3.40.50.300">
    <property type="entry name" value="P-loop containing nucleotide triphosphate hydrolases"/>
    <property type="match status" value="1"/>
</dbReference>
<protein>
    <submittedName>
        <fullName evidence="7">AAA family ATPase</fullName>
    </submittedName>
</protein>
<feature type="region of interest" description="Disordered" evidence="4">
    <location>
        <begin position="42"/>
        <end position="68"/>
    </location>
</feature>
<proteinExistence type="predicted"/>
<feature type="domain" description="AAA+ ATPase" evidence="5">
    <location>
        <begin position="128"/>
        <end position="469"/>
    </location>
</feature>
<accession>A0ABW0KL72</accession>
<gene>
    <name evidence="7" type="ORF">ACFQDI_00575</name>
</gene>
<dbReference type="EMBL" id="JBHSMQ010000001">
    <property type="protein sequence ID" value="MFC5453331.1"/>
    <property type="molecule type" value="Genomic_DNA"/>
</dbReference>
<dbReference type="Pfam" id="PF07724">
    <property type="entry name" value="AAA_2"/>
    <property type="match status" value="1"/>
</dbReference>
<evidence type="ECO:0000313" key="7">
    <source>
        <dbReference type="EMBL" id="MFC5453331.1"/>
    </source>
</evidence>
<dbReference type="InterPro" id="IPR027417">
    <property type="entry name" value="P-loop_NTPase"/>
</dbReference>
<dbReference type="Gene3D" id="1.10.8.60">
    <property type="match status" value="1"/>
</dbReference>
<evidence type="ECO:0000259" key="5">
    <source>
        <dbReference type="SMART" id="SM00382"/>
    </source>
</evidence>
<reference evidence="8" key="1">
    <citation type="journal article" date="2019" name="Int. J. Syst. Evol. Microbiol.">
        <title>The Global Catalogue of Microorganisms (GCM) 10K type strain sequencing project: providing services to taxonomists for standard genome sequencing and annotation.</title>
        <authorList>
            <consortium name="The Broad Institute Genomics Platform"/>
            <consortium name="The Broad Institute Genome Sequencing Center for Infectious Disease"/>
            <person name="Wu L."/>
            <person name="Ma J."/>
        </authorList>
    </citation>
    <scope>NUCLEOTIDE SEQUENCE [LARGE SCALE GENOMIC DNA]</scope>
    <source>
        <strain evidence="8">CGMCC 4.1469</strain>
    </source>
</reference>
<name>A0ABW0KL72_9BACT</name>
<evidence type="ECO:0000256" key="1">
    <source>
        <dbReference type="ARBA" id="ARBA00022741"/>
    </source>
</evidence>
<evidence type="ECO:0000256" key="2">
    <source>
        <dbReference type="ARBA" id="ARBA00022840"/>
    </source>
</evidence>
<evidence type="ECO:0000256" key="4">
    <source>
        <dbReference type="SAM" id="MobiDB-lite"/>
    </source>
</evidence>
<comment type="caution">
    <text evidence="7">The sequence shown here is derived from an EMBL/GenBank/DDBJ whole genome shotgun (WGS) entry which is preliminary data.</text>
</comment>
<keyword evidence="2" id="KW-0067">ATP-binding</keyword>
<keyword evidence="3" id="KW-0143">Chaperone</keyword>
<organism evidence="7 8">
    <name type="scientific">Prosthecobacter fluviatilis</name>
    <dbReference type="NCBI Taxonomy" id="445931"/>
    <lineage>
        <taxon>Bacteria</taxon>
        <taxon>Pseudomonadati</taxon>
        <taxon>Verrucomicrobiota</taxon>
        <taxon>Verrucomicrobiia</taxon>
        <taxon>Verrucomicrobiales</taxon>
        <taxon>Verrucomicrobiaceae</taxon>
        <taxon>Prosthecobacter</taxon>
    </lineage>
</organism>